<dbReference type="Proteomes" id="UP000038010">
    <property type="component" value="Unassembled WGS sequence"/>
</dbReference>
<dbReference type="OrthoDB" id="4157091at2759"/>
<proteinExistence type="predicted"/>
<dbReference type="VEuPathDB" id="FungiDB:AB675_4603"/>
<dbReference type="AlphaFoldDB" id="A0A0N1H7N1"/>
<gene>
    <name evidence="2" type="ORF">AB675_4603</name>
</gene>
<evidence type="ECO:0000313" key="3">
    <source>
        <dbReference type="Proteomes" id="UP000038010"/>
    </source>
</evidence>
<dbReference type="RefSeq" id="XP_017999045.1">
    <property type="nucleotide sequence ID" value="XM_018144754.1"/>
</dbReference>
<dbReference type="STRING" id="1664694.A0A0N1H7N1"/>
<accession>A0A0N1H7N1</accession>
<sequence>MEYDFSHLREPVGANGEELIIEYPSRRGEKVKGRPKPKNAPVSGGSAATSTTGKDAPASKTRTTGNTHPRKQPFKSQVSYDGYPDATAPVPPELTLYEVCQKMPNSLRENTLQAFLQAEWSANELFTCLPTDVQDILKARPGKDKTMIYQKRLERMKKDLEAKGELQALMAAPKLRADGRPNYVKRGNIRRS</sequence>
<evidence type="ECO:0000313" key="2">
    <source>
        <dbReference type="EMBL" id="KPI39082.1"/>
    </source>
</evidence>
<feature type="region of interest" description="Disordered" evidence="1">
    <location>
        <begin position="1"/>
        <end position="82"/>
    </location>
</feature>
<protein>
    <submittedName>
        <fullName evidence="2">Uncharacterized protein</fullName>
    </submittedName>
</protein>
<dbReference type="EMBL" id="LFJN01000016">
    <property type="protein sequence ID" value="KPI39082.1"/>
    <property type="molecule type" value="Genomic_DNA"/>
</dbReference>
<keyword evidence="3" id="KW-1185">Reference proteome</keyword>
<organism evidence="2 3">
    <name type="scientific">Cyphellophora attinorum</name>
    <dbReference type="NCBI Taxonomy" id="1664694"/>
    <lineage>
        <taxon>Eukaryota</taxon>
        <taxon>Fungi</taxon>
        <taxon>Dikarya</taxon>
        <taxon>Ascomycota</taxon>
        <taxon>Pezizomycotina</taxon>
        <taxon>Eurotiomycetes</taxon>
        <taxon>Chaetothyriomycetidae</taxon>
        <taxon>Chaetothyriales</taxon>
        <taxon>Cyphellophoraceae</taxon>
        <taxon>Cyphellophora</taxon>
    </lineage>
</organism>
<feature type="compositionally biased region" description="Basic and acidic residues" evidence="1">
    <location>
        <begin position="1"/>
        <end position="10"/>
    </location>
</feature>
<reference evidence="2 3" key="1">
    <citation type="submission" date="2015-06" db="EMBL/GenBank/DDBJ databases">
        <title>Draft genome of the ant-associated black yeast Phialophora attae CBS 131958.</title>
        <authorList>
            <person name="Moreno L.F."/>
            <person name="Stielow B.J."/>
            <person name="de Hoog S."/>
            <person name="Vicente V.A."/>
            <person name="Weiss V.A."/>
            <person name="de Vries M."/>
            <person name="Cruz L.M."/>
            <person name="Souza E.M."/>
        </authorList>
    </citation>
    <scope>NUCLEOTIDE SEQUENCE [LARGE SCALE GENOMIC DNA]</scope>
    <source>
        <strain evidence="2 3">CBS 131958</strain>
    </source>
</reference>
<comment type="caution">
    <text evidence="2">The sequence shown here is derived from an EMBL/GenBank/DDBJ whole genome shotgun (WGS) entry which is preliminary data.</text>
</comment>
<name>A0A0N1H7N1_9EURO</name>
<dbReference type="GeneID" id="28736634"/>
<evidence type="ECO:0000256" key="1">
    <source>
        <dbReference type="SAM" id="MobiDB-lite"/>
    </source>
</evidence>